<evidence type="ECO:0000256" key="9">
    <source>
        <dbReference type="ARBA" id="ARBA00031547"/>
    </source>
</evidence>
<evidence type="ECO:0000256" key="6">
    <source>
        <dbReference type="ARBA" id="ARBA00022741"/>
    </source>
</evidence>
<dbReference type="PANTHER" id="PTHR32057:SF14">
    <property type="entry name" value="PROTEIN ADENYLYLTRANSFERASE SELO, MITOCHONDRIAL"/>
    <property type="match status" value="1"/>
</dbReference>
<evidence type="ECO:0000256" key="3">
    <source>
        <dbReference type="ARBA" id="ARBA00022679"/>
    </source>
</evidence>
<comment type="similarity">
    <text evidence="2">Belongs to the SELO family.</text>
</comment>
<keyword evidence="7" id="KW-0067">ATP-binding</keyword>
<dbReference type="EMBL" id="JACGCM010001129">
    <property type="protein sequence ID" value="KAF6161596.1"/>
    <property type="molecule type" value="Genomic_DNA"/>
</dbReference>
<accession>A0A7J7N3A6</accession>
<keyword evidence="10" id="KW-0472">Membrane</keyword>
<dbReference type="PANTHER" id="PTHR32057">
    <property type="entry name" value="PROTEIN ADENYLYLTRANSFERASE SELO, MITOCHONDRIAL"/>
    <property type="match status" value="1"/>
</dbReference>
<dbReference type="InterPro" id="IPR003846">
    <property type="entry name" value="SelO"/>
</dbReference>
<gene>
    <name evidence="11" type="ORF">GIB67_009475</name>
</gene>
<dbReference type="OrthoDB" id="10254721at2759"/>
<name>A0A7J7N3A6_9MAGN</name>
<keyword evidence="5" id="KW-0479">Metal-binding</keyword>
<sequence length="103" mass="11212">MLNFEPVELIAPVFSGFPASTSVAQRKLLIRFERPDFPLMFSGESSLVGGLPYAQCYGGHQFGTWAGQLGDGLTVLQSMRGGGIALWQMILLCLCFYYALSGL</sequence>
<proteinExistence type="inferred from homology"/>
<reference evidence="11 12" key="1">
    <citation type="journal article" date="2020" name="IScience">
        <title>Genome Sequencing of the Endangered Kingdonia uniflora (Circaeasteraceae, Ranunculales) Reveals Potential Mechanisms of Evolutionary Specialization.</title>
        <authorList>
            <person name="Sun Y."/>
            <person name="Deng T."/>
            <person name="Zhang A."/>
            <person name="Moore M.J."/>
            <person name="Landis J.B."/>
            <person name="Lin N."/>
            <person name="Zhang H."/>
            <person name="Zhang X."/>
            <person name="Huang J."/>
            <person name="Zhang X."/>
            <person name="Sun H."/>
            <person name="Wang H."/>
        </authorList>
    </citation>
    <scope>NUCLEOTIDE SEQUENCE [LARGE SCALE GENOMIC DNA]</scope>
    <source>
        <strain evidence="11">TB1705</strain>
        <tissue evidence="11">Leaf</tissue>
    </source>
</reference>
<dbReference type="GO" id="GO:0046872">
    <property type="term" value="F:metal ion binding"/>
    <property type="evidence" value="ECO:0007669"/>
    <property type="project" value="UniProtKB-KW"/>
</dbReference>
<dbReference type="GO" id="GO:0009534">
    <property type="term" value="C:chloroplast thylakoid"/>
    <property type="evidence" value="ECO:0007669"/>
    <property type="project" value="TreeGrafter"/>
</dbReference>
<organism evidence="11 12">
    <name type="scientific">Kingdonia uniflora</name>
    <dbReference type="NCBI Taxonomy" id="39325"/>
    <lineage>
        <taxon>Eukaryota</taxon>
        <taxon>Viridiplantae</taxon>
        <taxon>Streptophyta</taxon>
        <taxon>Embryophyta</taxon>
        <taxon>Tracheophyta</taxon>
        <taxon>Spermatophyta</taxon>
        <taxon>Magnoliopsida</taxon>
        <taxon>Ranunculales</taxon>
        <taxon>Circaeasteraceae</taxon>
        <taxon>Kingdonia</taxon>
    </lineage>
</organism>
<evidence type="ECO:0000256" key="10">
    <source>
        <dbReference type="SAM" id="Phobius"/>
    </source>
</evidence>
<keyword evidence="10" id="KW-1133">Transmembrane helix</keyword>
<keyword evidence="4" id="KW-0548">Nucleotidyltransferase</keyword>
<keyword evidence="6" id="KW-0547">Nucleotide-binding</keyword>
<evidence type="ECO:0000256" key="7">
    <source>
        <dbReference type="ARBA" id="ARBA00022840"/>
    </source>
</evidence>
<keyword evidence="12" id="KW-1185">Reference proteome</keyword>
<keyword evidence="10" id="KW-0812">Transmembrane</keyword>
<evidence type="ECO:0000256" key="5">
    <source>
        <dbReference type="ARBA" id="ARBA00022723"/>
    </source>
</evidence>
<evidence type="ECO:0000256" key="1">
    <source>
        <dbReference type="ARBA" id="ARBA00001946"/>
    </source>
</evidence>
<comment type="cofactor">
    <cofactor evidence="1">
        <name>Mg(2+)</name>
        <dbReference type="ChEBI" id="CHEBI:18420"/>
    </cofactor>
</comment>
<dbReference type="AlphaFoldDB" id="A0A7J7N3A6"/>
<feature type="transmembrane region" description="Helical" evidence="10">
    <location>
        <begin position="84"/>
        <end position="100"/>
    </location>
</feature>
<evidence type="ECO:0000256" key="4">
    <source>
        <dbReference type="ARBA" id="ARBA00022695"/>
    </source>
</evidence>
<evidence type="ECO:0000256" key="8">
    <source>
        <dbReference type="ARBA" id="ARBA00022842"/>
    </source>
</evidence>
<comment type="caution">
    <text evidence="11">The sequence shown here is derived from an EMBL/GenBank/DDBJ whole genome shotgun (WGS) entry which is preliminary data.</text>
</comment>
<evidence type="ECO:0000313" key="11">
    <source>
        <dbReference type="EMBL" id="KAF6161596.1"/>
    </source>
</evidence>
<keyword evidence="3" id="KW-0808">Transferase</keyword>
<dbReference type="Pfam" id="PF02696">
    <property type="entry name" value="SelO"/>
    <property type="match status" value="1"/>
</dbReference>
<evidence type="ECO:0000256" key="2">
    <source>
        <dbReference type="ARBA" id="ARBA00009747"/>
    </source>
</evidence>
<dbReference type="Proteomes" id="UP000541444">
    <property type="component" value="Unassembled WGS sequence"/>
</dbReference>
<protein>
    <recommendedName>
        <fullName evidence="9">Selenoprotein O</fullName>
    </recommendedName>
</protein>
<dbReference type="GO" id="GO:0070733">
    <property type="term" value="F:AMPylase activity"/>
    <property type="evidence" value="ECO:0007669"/>
    <property type="project" value="TreeGrafter"/>
</dbReference>
<dbReference type="GO" id="GO:0005524">
    <property type="term" value="F:ATP binding"/>
    <property type="evidence" value="ECO:0007669"/>
    <property type="project" value="UniProtKB-KW"/>
</dbReference>
<keyword evidence="8" id="KW-0460">Magnesium</keyword>
<evidence type="ECO:0000313" key="12">
    <source>
        <dbReference type="Proteomes" id="UP000541444"/>
    </source>
</evidence>